<sequence>MYKYFLYEDNKNKKKLEFTCLDLTPNSGSLNCYKEKNLCTFQQNLLNFSRPQNNTIFPTSIDIPTITTISIIHPFLPTLTHNNQPNVIDVANNENKFSVIFIIVAPWLILRVRACYKGRKASPTVTFSNPTEIAYQERLASDPCNKDILIKDLNSRRTSYLSFNHNSDEDTRSANTTAQNNYQIDVQSLNPSGSGCIRIVTPINNPPTDDTSFPHPLSPANLNILGSTSTATIYTSKPPTYDEMT</sequence>
<evidence type="ECO:0000313" key="2">
    <source>
        <dbReference type="Proteomes" id="UP001211065"/>
    </source>
</evidence>
<organism evidence="1 2">
    <name type="scientific">Clydaea vesicula</name>
    <dbReference type="NCBI Taxonomy" id="447962"/>
    <lineage>
        <taxon>Eukaryota</taxon>
        <taxon>Fungi</taxon>
        <taxon>Fungi incertae sedis</taxon>
        <taxon>Chytridiomycota</taxon>
        <taxon>Chytridiomycota incertae sedis</taxon>
        <taxon>Chytridiomycetes</taxon>
        <taxon>Lobulomycetales</taxon>
        <taxon>Lobulomycetaceae</taxon>
        <taxon>Clydaea</taxon>
    </lineage>
</organism>
<gene>
    <name evidence="1" type="ORF">HK099_004396</name>
</gene>
<evidence type="ECO:0000313" key="1">
    <source>
        <dbReference type="EMBL" id="KAJ3220312.1"/>
    </source>
</evidence>
<comment type="caution">
    <text evidence="1">The sequence shown here is derived from an EMBL/GenBank/DDBJ whole genome shotgun (WGS) entry which is preliminary data.</text>
</comment>
<reference evidence="1" key="1">
    <citation type="submission" date="2020-05" db="EMBL/GenBank/DDBJ databases">
        <title>Phylogenomic resolution of chytrid fungi.</title>
        <authorList>
            <person name="Stajich J.E."/>
            <person name="Amses K."/>
            <person name="Simmons R."/>
            <person name="Seto K."/>
            <person name="Myers J."/>
            <person name="Bonds A."/>
            <person name="Quandt C.A."/>
            <person name="Barry K."/>
            <person name="Liu P."/>
            <person name="Grigoriev I."/>
            <person name="Longcore J.E."/>
            <person name="James T.Y."/>
        </authorList>
    </citation>
    <scope>NUCLEOTIDE SEQUENCE</scope>
    <source>
        <strain evidence="1">JEL0476</strain>
    </source>
</reference>
<accession>A0AAD5XY90</accession>
<name>A0AAD5XY90_9FUNG</name>
<dbReference type="AlphaFoldDB" id="A0AAD5XY90"/>
<dbReference type="EMBL" id="JADGJW010000308">
    <property type="protein sequence ID" value="KAJ3220312.1"/>
    <property type="molecule type" value="Genomic_DNA"/>
</dbReference>
<keyword evidence="2" id="KW-1185">Reference proteome</keyword>
<proteinExistence type="predicted"/>
<dbReference type="Proteomes" id="UP001211065">
    <property type="component" value="Unassembled WGS sequence"/>
</dbReference>
<protein>
    <submittedName>
        <fullName evidence="1">Uncharacterized protein</fullName>
    </submittedName>
</protein>